<dbReference type="SUPFAM" id="SSF50199">
    <property type="entry name" value="Staphylococcal nuclease"/>
    <property type="match status" value="1"/>
</dbReference>
<evidence type="ECO:0000313" key="3">
    <source>
        <dbReference type="Proteomes" id="UP000514720"/>
    </source>
</evidence>
<dbReference type="AlphaFoldDB" id="A0A7L7KUC6"/>
<organism evidence="2 3">
    <name type="scientific">Candidatus Xianfuyuplasma coldseepsis</name>
    <dbReference type="NCBI Taxonomy" id="2782163"/>
    <lineage>
        <taxon>Bacteria</taxon>
        <taxon>Bacillati</taxon>
        <taxon>Mycoplasmatota</taxon>
        <taxon>Mollicutes</taxon>
        <taxon>Candidatus Izemoplasmatales</taxon>
        <taxon>Candidatus Izemoplasmataceae</taxon>
        <taxon>Candidatus Xianfuyuplasma</taxon>
    </lineage>
</organism>
<dbReference type="Pfam" id="PF00565">
    <property type="entry name" value="SNase"/>
    <property type="match status" value="1"/>
</dbReference>
<dbReference type="Gene3D" id="2.40.50.90">
    <property type="match status" value="1"/>
</dbReference>
<dbReference type="SMART" id="SM00318">
    <property type="entry name" value="SNc"/>
    <property type="match status" value="1"/>
</dbReference>
<dbReference type="PROSITE" id="PS50830">
    <property type="entry name" value="TNASE_3"/>
    <property type="match status" value="1"/>
</dbReference>
<evidence type="ECO:0000259" key="1">
    <source>
        <dbReference type="PROSITE" id="PS50830"/>
    </source>
</evidence>
<sequence length="350" mass="38821">MDFTYDGKEFIADGVGEVTLDKCTDGDTAQFTSGGGTFPVRFLGIDTPESTYRIDPWGKEASAYTCDKLENATTIVLEADGDRQDGYGRYLAWVWYDGRLLNLELVEQAYTGANNVSSTKYQDIFYDADFSVQETDRRIWGEDDPNFDYSLDGTQVTIEELATNPDLYEQTKIVIVGTVAVEVNGDPYMVDGSGYGIYLYLGSNNSVYVEPGNELRIEGLNLTYYPDKETGSPQLTGFNKRNIELISEGNEVTPREIEVGDIELIDLGSYVQVRNIEVIDVYFSTNTGDFTITCEDASGDEIGLHIQGLDRAEGEALFTIGSTFDVAGPLSRYMGQYQLELSNLNSVVEK</sequence>
<reference evidence="2 3" key="1">
    <citation type="submission" date="2020-02" db="EMBL/GenBank/DDBJ databases">
        <authorList>
            <person name="Zheng R.K."/>
            <person name="Sun C.M."/>
        </authorList>
    </citation>
    <scope>NUCLEOTIDE SEQUENCE [LARGE SCALE GENOMIC DNA]</scope>
    <source>
        <strain evidence="3">zrk13</strain>
    </source>
</reference>
<name>A0A7L7KUC6_9MOLU</name>
<feature type="domain" description="TNase-like" evidence="1">
    <location>
        <begin position="25"/>
        <end position="142"/>
    </location>
</feature>
<protein>
    <submittedName>
        <fullName evidence="2">Thermonuclease family protein</fullName>
    </submittedName>
</protein>
<gene>
    <name evidence="2" type="ORF">G4Z02_04155</name>
</gene>
<dbReference type="Proteomes" id="UP000514720">
    <property type="component" value="Chromosome"/>
</dbReference>
<keyword evidence="3" id="KW-1185">Reference proteome</keyword>
<accession>A0A7L7KUC6</accession>
<evidence type="ECO:0000313" key="2">
    <source>
        <dbReference type="EMBL" id="QMS86009.1"/>
    </source>
</evidence>
<dbReference type="InterPro" id="IPR016071">
    <property type="entry name" value="Staphylococal_nuclease_OB-fold"/>
</dbReference>
<dbReference type="InterPro" id="IPR035437">
    <property type="entry name" value="SNase_OB-fold_sf"/>
</dbReference>
<proteinExistence type="predicted"/>
<dbReference type="EMBL" id="CP048914">
    <property type="protein sequence ID" value="QMS86009.1"/>
    <property type="molecule type" value="Genomic_DNA"/>
</dbReference>
<dbReference type="KEGG" id="xcl:G4Z02_04155"/>